<evidence type="ECO:0000313" key="3">
    <source>
        <dbReference type="Proteomes" id="UP000290289"/>
    </source>
</evidence>
<evidence type="ECO:0000313" key="2">
    <source>
        <dbReference type="EMBL" id="RXH85227.1"/>
    </source>
</evidence>
<accession>A0A498ISZ2</accession>
<sequence length="159" mass="17621">MREKDERWGNQGRRRLSSKGGELTALGTPIDEREESMDEFVDGGRLNCVIGDGCGYKEKRAGVFGLRPNGLKARGGKGKAGWPGAEEQEGRSCYSSGHRKTWVLGSDLSTTMKNRERGRGFYLPKFVTQLEVTIKSLGVHGFTEKWVCSTQHDPEAKPT</sequence>
<dbReference type="Proteomes" id="UP000290289">
    <property type="component" value="Chromosome 11"/>
</dbReference>
<dbReference type="EMBL" id="RDQH01000337">
    <property type="protein sequence ID" value="RXH85227.1"/>
    <property type="molecule type" value="Genomic_DNA"/>
</dbReference>
<name>A0A498ISZ2_MALDO</name>
<protein>
    <submittedName>
        <fullName evidence="2">Uncharacterized protein</fullName>
    </submittedName>
</protein>
<evidence type="ECO:0000256" key="1">
    <source>
        <dbReference type="SAM" id="MobiDB-lite"/>
    </source>
</evidence>
<keyword evidence="3" id="KW-1185">Reference proteome</keyword>
<proteinExistence type="predicted"/>
<dbReference type="AlphaFoldDB" id="A0A498ISZ2"/>
<organism evidence="2 3">
    <name type="scientific">Malus domestica</name>
    <name type="common">Apple</name>
    <name type="synonym">Pyrus malus</name>
    <dbReference type="NCBI Taxonomy" id="3750"/>
    <lineage>
        <taxon>Eukaryota</taxon>
        <taxon>Viridiplantae</taxon>
        <taxon>Streptophyta</taxon>
        <taxon>Embryophyta</taxon>
        <taxon>Tracheophyta</taxon>
        <taxon>Spermatophyta</taxon>
        <taxon>Magnoliopsida</taxon>
        <taxon>eudicotyledons</taxon>
        <taxon>Gunneridae</taxon>
        <taxon>Pentapetalae</taxon>
        <taxon>rosids</taxon>
        <taxon>fabids</taxon>
        <taxon>Rosales</taxon>
        <taxon>Rosaceae</taxon>
        <taxon>Amygdaloideae</taxon>
        <taxon>Maleae</taxon>
        <taxon>Malus</taxon>
    </lineage>
</organism>
<reference evidence="2 3" key="1">
    <citation type="submission" date="2018-10" db="EMBL/GenBank/DDBJ databases">
        <title>A high-quality apple genome assembly.</title>
        <authorList>
            <person name="Hu J."/>
        </authorList>
    </citation>
    <scope>NUCLEOTIDE SEQUENCE [LARGE SCALE GENOMIC DNA]</scope>
    <source>
        <strain evidence="3">cv. HFTH1</strain>
        <tissue evidence="2">Young leaf</tissue>
    </source>
</reference>
<feature type="region of interest" description="Disordered" evidence="1">
    <location>
        <begin position="1"/>
        <end position="34"/>
    </location>
</feature>
<gene>
    <name evidence="2" type="ORF">DVH24_041995</name>
</gene>
<feature type="region of interest" description="Disordered" evidence="1">
    <location>
        <begin position="69"/>
        <end position="93"/>
    </location>
</feature>
<comment type="caution">
    <text evidence="2">The sequence shown here is derived from an EMBL/GenBank/DDBJ whole genome shotgun (WGS) entry which is preliminary data.</text>
</comment>